<dbReference type="OrthoDB" id="7277848at2"/>
<feature type="coiled-coil region" evidence="1">
    <location>
        <begin position="30"/>
        <end position="73"/>
    </location>
</feature>
<name>A0A1G5R7F6_9RHOB</name>
<dbReference type="RefSeq" id="WP_090219882.1">
    <property type="nucleotide sequence ID" value="NZ_FMWG01000009.1"/>
</dbReference>
<evidence type="ECO:0000256" key="1">
    <source>
        <dbReference type="SAM" id="Coils"/>
    </source>
</evidence>
<evidence type="ECO:0000313" key="2">
    <source>
        <dbReference type="EMBL" id="SCZ69259.1"/>
    </source>
</evidence>
<keyword evidence="3" id="KW-1185">Reference proteome</keyword>
<dbReference type="AlphaFoldDB" id="A0A1G5R7F6"/>
<organism evidence="2 3">
    <name type="scientific">Epibacterium ulvae</name>
    <dbReference type="NCBI Taxonomy" id="1156985"/>
    <lineage>
        <taxon>Bacteria</taxon>
        <taxon>Pseudomonadati</taxon>
        <taxon>Pseudomonadota</taxon>
        <taxon>Alphaproteobacteria</taxon>
        <taxon>Rhodobacterales</taxon>
        <taxon>Roseobacteraceae</taxon>
        <taxon>Epibacterium</taxon>
    </lineage>
</organism>
<sequence>MSLAKAMFQHVWEARRAQAKEIVTSGKRDIKRLEVEIESVLDRIMSVSNDTIIRHYESKAETLERQKALLVETLAKQAEPKGSIEEKLEPALNFLSNPWKLWDGGTVQARRLVLKLAFTGPIKYTRKKGG</sequence>
<proteinExistence type="predicted"/>
<dbReference type="STRING" id="1156985.SAMN04488118_1095"/>
<dbReference type="Proteomes" id="UP000198767">
    <property type="component" value="Unassembled WGS sequence"/>
</dbReference>
<reference evidence="2 3" key="1">
    <citation type="submission" date="2016-10" db="EMBL/GenBank/DDBJ databases">
        <authorList>
            <person name="de Groot N.N."/>
        </authorList>
    </citation>
    <scope>NUCLEOTIDE SEQUENCE [LARGE SCALE GENOMIC DNA]</scope>
    <source>
        <strain evidence="2 3">U95</strain>
    </source>
</reference>
<accession>A0A1G5R7F6</accession>
<gene>
    <name evidence="2" type="ORF">SAMN04488118_1095</name>
</gene>
<dbReference type="EMBL" id="FMWG01000009">
    <property type="protein sequence ID" value="SCZ69259.1"/>
    <property type="molecule type" value="Genomic_DNA"/>
</dbReference>
<evidence type="ECO:0000313" key="3">
    <source>
        <dbReference type="Proteomes" id="UP000198767"/>
    </source>
</evidence>
<keyword evidence="1" id="KW-0175">Coiled coil</keyword>
<protein>
    <submittedName>
        <fullName evidence="2">Uncharacterized protein</fullName>
    </submittedName>
</protein>